<feature type="domain" description="C2" evidence="8">
    <location>
        <begin position="1"/>
        <end position="121"/>
    </location>
</feature>
<feature type="region of interest" description="Disordered" evidence="6">
    <location>
        <begin position="1245"/>
        <end position="1270"/>
    </location>
</feature>
<feature type="domain" description="C2" evidence="8">
    <location>
        <begin position="557"/>
        <end position="691"/>
    </location>
</feature>
<dbReference type="Pfam" id="PF00168">
    <property type="entry name" value="C2"/>
    <property type="match status" value="7"/>
</dbReference>
<evidence type="ECO:0000256" key="6">
    <source>
        <dbReference type="SAM" id="MobiDB-lite"/>
    </source>
</evidence>
<evidence type="ECO:0000256" key="4">
    <source>
        <dbReference type="ARBA" id="ARBA00022989"/>
    </source>
</evidence>
<dbReference type="CDD" id="cd00030">
    <property type="entry name" value="C2"/>
    <property type="match status" value="2"/>
</dbReference>
<feature type="region of interest" description="Disordered" evidence="6">
    <location>
        <begin position="344"/>
        <end position="369"/>
    </location>
</feature>
<comment type="subcellular location">
    <subcellularLocation>
        <location evidence="1">Membrane</location>
        <topology evidence="1">Single-pass membrane protein</topology>
    </subcellularLocation>
</comment>
<sequence>MGRILKVTVVEAKDLVQIEKDGSDCFAEIKFVDLMNRPTNEQGKTKVKSGTVNPVWDEEFEFGQKYDMTRDDHLPRMRIRVYDYNAFTKNICIGVINFDLEKLVRAPLESLGPGGELDKWFLLKKDKETKRGVSGKIHLKLRFLSDEESGHSSLADHSDFDFKGKCGVEIEEVTEGDMPQNELWIRVVRARNLRVMDARDFMTGSGGSSDPVATIKVAGVKAETRVIKKTLEPIWNEEFRFIVFDPDDFVDILIEDQDPLSRDFMGKFTIRLDTLYNDKSKVYLAWHKLKDKNGHSTASGLGEVEIQMQWIFNPTVAATSGKGGLKKNLTGSYFTNLFGSGGDDDITDDDDDDEKEALDNDPQSKEEADKKAQEINEAQERLKAELHEIEVKSGDYQVIVDIIEARELKPKNWSGTSDPVCVIECFGEKRTSSVHNDCLSCVFDETFIINKRNLDKDIFKESSIKISVNDARPPGIGVIVRDTLIGSYVVDASYVYYQKNHELYRVWVALINDRDPEDQAIQGYLKLSVQVIGPGDRVVVHDESEARQKEKKEDMRADGGISGMVIMPPAMKREIKWLVTTIWRAEYLPIMDAAVGNIMQGGIDAFVQMEFGDIKPLRTKTKTVKGDRDKLAPEWRTELWIPITVPTGTQTVKYTVYDYNTAGPNQLVATFYTRFGLIAKLPGRHRPPHWCNLYGAALGTGASISDFGLRYGTNWTQHYNNFPDHASTYKGRILVEQHVYNRDQLPEKYRSGNHAVGINPFKRKVKRKDRKHEPPKQRYRLECIAICGSELPTFSSRNIHNIGGNSRMQLMVSWGRYSTISQSKPNNNGATEWFQHLDSIEEEYPHDVDQCPDVFVYLSKAEGNSVRPPCSFYRCSTKMLMERGFGYGPVWITLREDLSLDQLSEGIYPGSVLLQIGMGYPDEWEKYQAKWEQNLKHMTHRTPFQLRCHLFQARHLTATEADGTLDAYLAVSFSGLDPQPTEVQRETTDPTFYKTIVLDCALPTLHYAPLVFISVKDYSTDRCLGRFGVNLATDAIVSRVNSDGTKIRISPPLGPDEEEPDEKFPMPRWYDLMREEVGDTEGQVLASFELLAKTTPDQQLSDPTSLEPSTRPAVVDIVALGLRGLVPYQQMSIQLPYTKFVLPKTGGDTDTATTNRSKKPTPADPNYLQHIRMDVEIPEKPIFASPIHITVRDVRLGGFIEPVIGTGTIYLDDKIPWSPTFKKSTKFSQEWSLDDLNSAAAPLTANTDDAEPLSESPATEAGVSETKHDETIPTEISASADTPTIMEASTTITTTEAAVEAPTAQLEYLVKKQTPVEADTGAGVFGALLHVNKNELAGARKTKHRKKGLVSRLLGGDEEDDFSDLISGDDDYEEAEPEWRKDRPILKSELEETLPDSPFETYDLSLGSKVGTLLRDPDWRITGKFKGIVRVFRKDPITKEVLDDDQDDIDLMRLLKPQGYKIRLYVIRGVHLTPMDPGLMGAPGKSDPYLRIDLGKNQVFNDRENYIPDAVDVDLYKVIEMSTELPGDSQLKIDVVDYDDIGFSDDLIGTTIVDLEDRWFSRAWRKLGKDKRNETLGSMRFDVKPLELRRLFTKTSAQEQGQLECWVDILTPAEASTFPPDDVSLPPKLKAEVRVVVWKARDMVNMDTITNMNDLYIKCQMEDTEAQCTDIHWRAKGGKGSFNWRMKFDVELGHNTKVMRFPHLKIQAWDQDIIKWNDMIAEAGIDLGRYLRKCYHKRQAVKLFEGMGGISKVGGGSKKQAKANDPTKKGGLEIDEIVGQGMDGEEEDPLNPAAVPTPKEDKDKKLLQKRRAELNAREERERARQNKKKNKKKNIQDDGKKKAQCGYCWKALAGCWYCCCAGRGKEVEATGADTKEEQSKDLEDQDTEAFIQQFKEMTGWGDTDPKDSSWLYLYRFDHETGTNEYMGRICMSITIMPKSIADIQPAGFGRSEPNQHPYLSPPTGRLYFSLNPFIMGSQLCGPKICAQLTSCLICLGVLALAIFCQPALNALVFLFCNNF</sequence>
<accession>A0A7S3JSY6</accession>
<dbReference type="SUPFAM" id="SSF49562">
    <property type="entry name" value="C2 domain (Calcium/lipid-binding domain, CaLB)"/>
    <property type="match status" value="7"/>
</dbReference>
<evidence type="ECO:0000259" key="8">
    <source>
        <dbReference type="PROSITE" id="PS50004"/>
    </source>
</evidence>
<feature type="domain" description="C2" evidence="8">
    <location>
        <begin position="162"/>
        <end position="287"/>
    </location>
</feature>
<feature type="domain" description="C2" evidence="8">
    <location>
        <begin position="1612"/>
        <end position="1740"/>
    </location>
</feature>
<feature type="domain" description="C2" evidence="8">
    <location>
        <begin position="927"/>
        <end position="1070"/>
    </location>
</feature>
<dbReference type="EMBL" id="HBIJ01004098">
    <property type="protein sequence ID" value="CAE0362167.1"/>
    <property type="molecule type" value="Transcribed_RNA"/>
</dbReference>
<feature type="region of interest" description="Disordered" evidence="6">
    <location>
        <begin position="1782"/>
        <end position="1836"/>
    </location>
</feature>
<reference evidence="9" key="1">
    <citation type="submission" date="2021-01" db="EMBL/GenBank/DDBJ databases">
        <authorList>
            <person name="Corre E."/>
            <person name="Pelletier E."/>
            <person name="Niang G."/>
            <person name="Scheremetjew M."/>
            <person name="Finn R."/>
            <person name="Kale V."/>
            <person name="Holt S."/>
            <person name="Cochrane G."/>
            <person name="Meng A."/>
            <person name="Brown T."/>
            <person name="Cohen L."/>
        </authorList>
    </citation>
    <scope>NUCLEOTIDE SEQUENCE</scope>
    <source>
        <strain evidence="9">CCMP1510</strain>
    </source>
</reference>
<dbReference type="CDD" id="cd04037">
    <property type="entry name" value="C2E_Ferlin"/>
    <property type="match status" value="1"/>
</dbReference>
<keyword evidence="4 7" id="KW-1133">Transmembrane helix</keyword>
<dbReference type="PROSITE" id="PS50004">
    <property type="entry name" value="C2"/>
    <property type="match status" value="7"/>
</dbReference>
<dbReference type="InterPro" id="IPR012968">
    <property type="entry name" value="FerIin_dom"/>
</dbReference>
<dbReference type="SMART" id="SM00239">
    <property type="entry name" value="C2"/>
    <property type="match status" value="7"/>
</dbReference>
<feature type="region of interest" description="Disordered" evidence="6">
    <location>
        <begin position="1145"/>
        <end position="1165"/>
    </location>
</feature>
<dbReference type="SMART" id="SM01202">
    <property type="entry name" value="FerI"/>
    <property type="match status" value="1"/>
</dbReference>
<protein>
    <recommendedName>
        <fullName evidence="8">C2 domain-containing protein</fullName>
    </recommendedName>
</protein>
<dbReference type="InterPro" id="IPR000008">
    <property type="entry name" value="C2_dom"/>
</dbReference>
<dbReference type="InterPro" id="IPR037724">
    <property type="entry name" value="C2E_Ferlin"/>
</dbReference>
<dbReference type="GO" id="GO:0007009">
    <property type="term" value="P:plasma membrane organization"/>
    <property type="evidence" value="ECO:0007669"/>
    <property type="project" value="TreeGrafter"/>
</dbReference>
<evidence type="ECO:0000313" key="9">
    <source>
        <dbReference type="EMBL" id="CAE0362167.1"/>
    </source>
</evidence>
<feature type="compositionally biased region" description="Acidic residues" evidence="6">
    <location>
        <begin position="344"/>
        <end position="356"/>
    </location>
</feature>
<dbReference type="PANTHER" id="PTHR12546">
    <property type="entry name" value="FER-1-LIKE"/>
    <property type="match status" value="1"/>
</dbReference>
<name>A0A7S3JSY6_9STRA</name>
<dbReference type="GO" id="GO:0016020">
    <property type="term" value="C:membrane"/>
    <property type="evidence" value="ECO:0007669"/>
    <property type="project" value="UniProtKB-SubCell"/>
</dbReference>
<dbReference type="InterPro" id="IPR035892">
    <property type="entry name" value="C2_domain_sf"/>
</dbReference>
<feature type="domain" description="C2" evidence="8">
    <location>
        <begin position="1443"/>
        <end position="1568"/>
    </location>
</feature>
<feature type="domain" description="C2" evidence="8">
    <location>
        <begin position="378"/>
        <end position="505"/>
    </location>
</feature>
<evidence type="ECO:0000256" key="7">
    <source>
        <dbReference type="SAM" id="Phobius"/>
    </source>
</evidence>
<keyword evidence="3" id="KW-0677">Repeat</keyword>
<keyword evidence="5 7" id="KW-0472">Membrane</keyword>
<proteinExistence type="predicted"/>
<evidence type="ECO:0000256" key="2">
    <source>
        <dbReference type="ARBA" id="ARBA00022692"/>
    </source>
</evidence>
<evidence type="ECO:0000256" key="5">
    <source>
        <dbReference type="ARBA" id="ARBA00023136"/>
    </source>
</evidence>
<evidence type="ECO:0000256" key="3">
    <source>
        <dbReference type="ARBA" id="ARBA00022737"/>
    </source>
</evidence>
<organism evidence="9">
    <name type="scientific">Aureoumbra lagunensis</name>
    <dbReference type="NCBI Taxonomy" id="44058"/>
    <lineage>
        <taxon>Eukaryota</taxon>
        <taxon>Sar</taxon>
        <taxon>Stramenopiles</taxon>
        <taxon>Ochrophyta</taxon>
        <taxon>Pelagophyceae</taxon>
        <taxon>Pelagomonadales</taxon>
        <taxon>Aureoumbra</taxon>
    </lineage>
</organism>
<feature type="region of interest" description="Disordered" evidence="6">
    <location>
        <begin position="1754"/>
        <end position="1773"/>
    </location>
</feature>
<feature type="compositionally biased region" description="Basic and acidic residues" evidence="6">
    <location>
        <begin position="1798"/>
        <end position="1824"/>
    </location>
</feature>
<dbReference type="PANTHER" id="PTHR12546:SF33">
    <property type="entry name" value="SPERM VESICLE FUSION PROTEIN FER-1"/>
    <property type="match status" value="1"/>
</dbReference>
<dbReference type="InterPro" id="IPR037721">
    <property type="entry name" value="Ferlin"/>
</dbReference>
<keyword evidence="2 7" id="KW-0812">Transmembrane</keyword>
<evidence type="ECO:0000256" key="1">
    <source>
        <dbReference type="ARBA" id="ARBA00004167"/>
    </source>
</evidence>
<feature type="transmembrane region" description="Helical" evidence="7">
    <location>
        <begin position="1995"/>
        <end position="2016"/>
    </location>
</feature>
<gene>
    <name evidence="9" type="ORF">ALAG00032_LOCUS2908</name>
</gene>
<dbReference type="Gene3D" id="2.60.40.150">
    <property type="entry name" value="C2 domain"/>
    <property type="match status" value="7"/>
</dbReference>